<evidence type="ECO:0000313" key="4">
    <source>
        <dbReference type="EMBL" id="KAJ3169343.1"/>
    </source>
</evidence>
<dbReference type="EMBL" id="JADGJQ010000109">
    <property type="protein sequence ID" value="KAJ3169343.1"/>
    <property type="molecule type" value="Genomic_DNA"/>
</dbReference>
<reference evidence="4" key="1">
    <citation type="submission" date="2020-05" db="EMBL/GenBank/DDBJ databases">
        <title>Phylogenomic resolution of chytrid fungi.</title>
        <authorList>
            <person name="Stajich J.E."/>
            <person name="Amses K."/>
            <person name="Simmons R."/>
            <person name="Seto K."/>
            <person name="Myers J."/>
            <person name="Bonds A."/>
            <person name="Quandt C.A."/>
            <person name="Barry K."/>
            <person name="Liu P."/>
            <person name="Grigoriev I."/>
            <person name="Longcore J.E."/>
            <person name="James T.Y."/>
        </authorList>
    </citation>
    <scope>NUCLEOTIDE SEQUENCE</scope>
    <source>
        <strain evidence="4">JEL0379</strain>
    </source>
</reference>
<keyword evidence="5" id="KW-1185">Reference proteome</keyword>
<dbReference type="Proteomes" id="UP001212152">
    <property type="component" value="Unassembled WGS sequence"/>
</dbReference>
<gene>
    <name evidence="4" type="ORF">HDU87_000663</name>
</gene>
<dbReference type="GO" id="GO:0008541">
    <property type="term" value="C:proteasome regulatory particle, lid subcomplex"/>
    <property type="evidence" value="ECO:0007669"/>
    <property type="project" value="TreeGrafter"/>
</dbReference>
<evidence type="ECO:0000256" key="2">
    <source>
        <dbReference type="ARBA" id="ARBA00022942"/>
    </source>
</evidence>
<dbReference type="PANTHER" id="PTHR12387:SF0">
    <property type="entry name" value="26S PROTEASOME NON-ATPASE REGULATORY SUBUNIT 8"/>
    <property type="match status" value="1"/>
</dbReference>
<evidence type="ECO:0000259" key="3">
    <source>
        <dbReference type="PROSITE" id="PS50250"/>
    </source>
</evidence>
<dbReference type="Pfam" id="PF10075">
    <property type="entry name" value="CSN8_PSD8_EIF3K"/>
    <property type="match status" value="1"/>
</dbReference>
<dbReference type="FunFam" id="1.25.40.990:FF:000001">
    <property type="entry name" value="26S proteasome non-ATPase regulatory subunit"/>
    <property type="match status" value="1"/>
</dbReference>
<dbReference type="InterPro" id="IPR000717">
    <property type="entry name" value="PCI_dom"/>
</dbReference>
<keyword evidence="2" id="KW-0647">Proteasome</keyword>
<dbReference type="GO" id="GO:0005634">
    <property type="term" value="C:nucleus"/>
    <property type="evidence" value="ECO:0007669"/>
    <property type="project" value="TreeGrafter"/>
</dbReference>
<dbReference type="InterPro" id="IPR006746">
    <property type="entry name" value="26S_Psome_Rpn12"/>
</dbReference>
<accession>A0AAD5TBQ6</accession>
<dbReference type="GO" id="GO:0005829">
    <property type="term" value="C:cytosol"/>
    <property type="evidence" value="ECO:0007669"/>
    <property type="project" value="TreeGrafter"/>
</dbReference>
<dbReference type="InterPro" id="IPR033464">
    <property type="entry name" value="CSN8_PSD8_EIF3K"/>
</dbReference>
<sequence length="267" mass="30641">MTTGPLKEAFALYDQLKKEFTSPKADIAKCGQYLAKLKIYLTELSFLLPGERAASAEELLLAREVLETGAQWSIRAKDIPSFERYIFQLKTYYNDYNATLPPSARMYPLLGLNLLRLLAQNNISEFHTELELIDPDLLNDNVYIRHPIQIEQCLMEGSYNKVWHSRANVPAEEYAFFVDILVGTIRDEIASCSEKAYDSLPLPDAATLLYFKSEAEVVAFANERGWKINQKDKKVYFRETDLDATDIPADQVIHQTLEYARELERIV</sequence>
<dbReference type="AlphaFoldDB" id="A0AAD5TBQ6"/>
<dbReference type="Gene3D" id="1.25.40.990">
    <property type="match status" value="1"/>
</dbReference>
<organism evidence="4 5">
    <name type="scientific">Geranomyces variabilis</name>
    <dbReference type="NCBI Taxonomy" id="109894"/>
    <lineage>
        <taxon>Eukaryota</taxon>
        <taxon>Fungi</taxon>
        <taxon>Fungi incertae sedis</taxon>
        <taxon>Chytridiomycota</taxon>
        <taxon>Chytridiomycota incertae sedis</taxon>
        <taxon>Chytridiomycetes</taxon>
        <taxon>Spizellomycetales</taxon>
        <taxon>Powellomycetaceae</taxon>
        <taxon>Geranomyces</taxon>
    </lineage>
</organism>
<comment type="caution">
    <text evidence="4">The sequence shown here is derived from an EMBL/GenBank/DDBJ whole genome shotgun (WGS) entry which is preliminary data.</text>
</comment>
<comment type="similarity">
    <text evidence="1">Belongs to the proteasome subunit S14 family.</text>
</comment>
<evidence type="ECO:0000313" key="5">
    <source>
        <dbReference type="Proteomes" id="UP001212152"/>
    </source>
</evidence>
<name>A0AAD5TBQ6_9FUNG</name>
<evidence type="ECO:0000256" key="1">
    <source>
        <dbReference type="ARBA" id="ARBA00009627"/>
    </source>
</evidence>
<dbReference type="PROSITE" id="PS50250">
    <property type="entry name" value="PCI"/>
    <property type="match status" value="1"/>
</dbReference>
<dbReference type="GO" id="GO:0043161">
    <property type="term" value="P:proteasome-mediated ubiquitin-dependent protein catabolic process"/>
    <property type="evidence" value="ECO:0007669"/>
    <property type="project" value="TreeGrafter"/>
</dbReference>
<feature type="domain" description="PCI" evidence="3">
    <location>
        <begin position="80"/>
        <end position="250"/>
    </location>
</feature>
<proteinExistence type="inferred from homology"/>
<dbReference type="PANTHER" id="PTHR12387">
    <property type="entry name" value="26S PROTEASOME NON-ATPASE REGULATORY SUBUNIT 8"/>
    <property type="match status" value="1"/>
</dbReference>
<protein>
    <recommendedName>
        <fullName evidence="3">PCI domain-containing protein</fullName>
    </recommendedName>
</protein>